<keyword evidence="10" id="KW-1185">Reference proteome</keyword>
<name>U4TTD7_9LACO</name>
<dbReference type="PANTHER" id="PTHR13604">
    <property type="entry name" value="DC12-RELATED"/>
    <property type="match status" value="1"/>
</dbReference>
<dbReference type="SUPFAM" id="SSF143081">
    <property type="entry name" value="BB1717-like"/>
    <property type="match status" value="1"/>
</dbReference>
<dbReference type="OrthoDB" id="9782620at2"/>
<dbReference type="EC" id="3.4.-.-" evidence="8"/>
<dbReference type="Pfam" id="PF02586">
    <property type="entry name" value="SRAP"/>
    <property type="match status" value="1"/>
</dbReference>
<dbReference type="HOGENOM" id="CLU_035990_6_3_9"/>
<dbReference type="AlphaFoldDB" id="U4TTD7"/>
<evidence type="ECO:0000256" key="1">
    <source>
        <dbReference type="ARBA" id="ARBA00008136"/>
    </source>
</evidence>
<dbReference type="InterPro" id="IPR036590">
    <property type="entry name" value="SRAP-like"/>
</dbReference>
<dbReference type="InterPro" id="IPR003738">
    <property type="entry name" value="SRAP"/>
</dbReference>
<gene>
    <name evidence="9" type="ORF">L248_3086</name>
</gene>
<keyword evidence="3" id="KW-0227">DNA damage</keyword>
<keyword evidence="6" id="KW-0238">DNA-binding</keyword>
<protein>
    <recommendedName>
        <fullName evidence="8">Abasic site processing protein</fullName>
        <ecNumber evidence="8">3.4.-.-</ecNumber>
    </recommendedName>
</protein>
<dbReference type="GO" id="GO:0106300">
    <property type="term" value="P:protein-DNA covalent cross-linking repair"/>
    <property type="evidence" value="ECO:0007669"/>
    <property type="project" value="InterPro"/>
</dbReference>
<evidence type="ECO:0000256" key="4">
    <source>
        <dbReference type="ARBA" id="ARBA00022801"/>
    </source>
</evidence>
<sequence>MCGRFYIDVRRNKRLREMADQLAAHDMPVKTGEVFPSDHTALIVPHDGKMALGSVVWGFPGFKPKQLIINARAESVMVKEMFKAPFTRERCVFPMSGFFEWTKDKEKNYFTDPEGHVLLVAGFLAHFPEGTRSIIMTTKPNATVAKVHDRMPLLIPHKDLKKWLFDTNYAVNRLTEEMADLNSTTDDPDAVLS</sequence>
<comment type="similarity">
    <text evidence="1 8">Belongs to the SOS response-associated peptidase family.</text>
</comment>
<keyword evidence="5" id="KW-0190">Covalent protein-DNA linkage</keyword>
<keyword evidence="4 8" id="KW-0378">Hydrolase</keyword>
<dbReference type="EMBL" id="KI271589">
    <property type="protein sequence ID" value="ERL65148.1"/>
    <property type="molecule type" value="Genomic_DNA"/>
</dbReference>
<dbReference type="RefSeq" id="WP_022529671.1">
    <property type="nucleotide sequence ID" value="NZ_KI271589.1"/>
</dbReference>
<evidence type="ECO:0000256" key="5">
    <source>
        <dbReference type="ARBA" id="ARBA00023124"/>
    </source>
</evidence>
<evidence type="ECO:0000256" key="2">
    <source>
        <dbReference type="ARBA" id="ARBA00022670"/>
    </source>
</evidence>
<evidence type="ECO:0000256" key="3">
    <source>
        <dbReference type="ARBA" id="ARBA00022763"/>
    </source>
</evidence>
<evidence type="ECO:0000256" key="7">
    <source>
        <dbReference type="ARBA" id="ARBA00023239"/>
    </source>
</evidence>
<dbReference type="Proteomes" id="UP000030647">
    <property type="component" value="Unassembled WGS sequence"/>
</dbReference>
<dbReference type="GO" id="GO:0008233">
    <property type="term" value="F:peptidase activity"/>
    <property type="evidence" value="ECO:0007669"/>
    <property type="project" value="UniProtKB-KW"/>
</dbReference>
<dbReference type="GO" id="GO:0003697">
    <property type="term" value="F:single-stranded DNA binding"/>
    <property type="evidence" value="ECO:0007669"/>
    <property type="project" value="InterPro"/>
</dbReference>
<evidence type="ECO:0000256" key="6">
    <source>
        <dbReference type="ARBA" id="ARBA00023125"/>
    </source>
</evidence>
<accession>U4TTD7</accession>
<dbReference type="GO" id="GO:0006508">
    <property type="term" value="P:proteolysis"/>
    <property type="evidence" value="ECO:0007669"/>
    <property type="project" value="UniProtKB-KW"/>
</dbReference>
<keyword evidence="7" id="KW-0456">Lyase</keyword>
<reference evidence="10" key="1">
    <citation type="journal article" date="2013" name="Genome Announc.">
        <title>Whole-Genome Sequencing of Lactobacillus shenzhenensis Strain LY-73T.</title>
        <authorList>
            <person name="Lin Z."/>
            <person name="Liu Z."/>
            <person name="Yang R."/>
            <person name="Zou Y."/>
            <person name="Wan D."/>
            <person name="Chen J."/>
            <person name="Guo M."/>
            <person name="Zhao J."/>
            <person name="Fang C."/>
            <person name="Yang R."/>
            <person name="Liu F."/>
        </authorList>
    </citation>
    <scope>NUCLEOTIDE SEQUENCE [LARGE SCALE GENOMIC DNA]</scope>
    <source>
        <strain evidence="10">LY-73</strain>
    </source>
</reference>
<dbReference type="Gene3D" id="3.90.1680.10">
    <property type="entry name" value="SOS response associated peptidase-like"/>
    <property type="match status" value="1"/>
</dbReference>
<keyword evidence="2 8" id="KW-0645">Protease</keyword>
<organism evidence="9 10">
    <name type="scientific">Schleiferilactobacillus shenzhenensis LY-73</name>
    <dbReference type="NCBI Taxonomy" id="1231336"/>
    <lineage>
        <taxon>Bacteria</taxon>
        <taxon>Bacillati</taxon>
        <taxon>Bacillota</taxon>
        <taxon>Bacilli</taxon>
        <taxon>Lactobacillales</taxon>
        <taxon>Lactobacillaceae</taxon>
        <taxon>Schleiferilactobacillus</taxon>
    </lineage>
</organism>
<dbReference type="PANTHER" id="PTHR13604:SF0">
    <property type="entry name" value="ABASIC SITE PROCESSING PROTEIN HMCES"/>
    <property type="match status" value="1"/>
</dbReference>
<evidence type="ECO:0000313" key="10">
    <source>
        <dbReference type="Proteomes" id="UP000030647"/>
    </source>
</evidence>
<proteinExistence type="inferred from homology"/>
<evidence type="ECO:0000256" key="8">
    <source>
        <dbReference type="RuleBase" id="RU364100"/>
    </source>
</evidence>
<dbReference type="GO" id="GO:0016829">
    <property type="term" value="F:lyase activity"/>
    <property type="evidence" value="ECO:0007669"/>
    <property type="project" value="UniProtKB-KW"/>
</dbReference>
<dbReference type="eggNOG" id="COG2135">
    <property type="taxonomic scope" value="Bacteria"/>
</dbReference>
<evidence type="ECO:0000313" key="9">
    <source>
        <dbReference type="EMBL" id="ERL65148.1"/>
    </source>
</evidence>